<evidence type="ECO:0000256" key="11">
    <source>
        <dbReference type="ARBA" id="ARBA00022723"/>
    </source>
</evidence>
<comment type="catalytic activity">
    <reaction evidence="26">
        <text>2 (2E,6E)-farnesyl diphosphate = presqualene diphosphate + diphosphate</text>
        <dbReference type="Rhea" id="RHEA:22672"/>
        <dbReference type="ChEBI" id="CHEBI:33019"/>
        <dbReference type="ChEBI" id="CHEBI:57310"/>
        <dbReference type="ChEBI" id="CHEBI:175763"/>
    </reaction>
    <physiologicalReaction direction="left-to-right" evidence="26">
        <dbReference type="Rhea" id="RHEA:22673"/>
    </physiologicalReaction>
</comment>
<dbReference type="EMBL" id="JAAKFY010000011">
    <property type="protein sequence ID" value="KAF3849851.1"/>
    <property type="molecule type" value="Genomic_DNA"/>
</dbReference>
<dbReference type="SFLD" id="SFLDS00005">
    <property type="entry name" value="Isoprenoid_Synthase_Type_I"/>
    <property type="match status" value="1"/>
</dbReference>
<dbReference type="EC" id="2.5.1.21" evidence="5"/>
<dbReference type="PROSITE" id="PS01044">
    <property type="entry name" value="SQUALEN_PHYTOEN_SYN_1"/>
    <property type="match status" value="1"/>
</dbReference>
<evidence type="ECO:0000256" key="26">
    <source>
        <dbReference type="ARBA" id="ARBA00048315"/>
    </source>
</evidence>
<keyword evidence="18" id="KW-0472">Membrane</keyword>
<dbReference type="PROSITE" id="PS01045">
    <property type="entry name" value="SQUALEN_PHYTOEN_SYN_2"/>
    <property type="match status" value="1"/>
</dbReference>
<dbReference type="SUPFAM" id="SSF48576">
    <property type="entry name" value="Terpenoid synthases"/>
    <property type="match status" value="1"/>
</dbReference>
<evidence type="ECO:0000256" key="8">
    <source>
        <dbReference type="ARBA" id="ARBA00022548"/>
    </source>
</evidence>
<dbReference type="Proteomes" id="UP000518266">
    <property type="component" value="Unassembled WGS sequence"/>
</dbReference>
<gene>
    <name evidence="28" type="ORF">F7725_019570</name>
</gene>
<dbReference type="AlphaFoldDB" id="A0A7J5YLI1"/>
<evidence type="ECO:0000256" key="23">
    <source>
        <dbReference type="ARBA" id="ARBA00045166"/>
    </source>
</evidence>
<evidence type="ECO:0000256" key="1">
    <source>
        <dbReference type="ARBA" id="ARBA00001946"/>
    </source>
</evidence>
<keyword evidence="15" id="KW-1133">Transmembrane helix</keyword>
<evidence type="ECO:0000256" key="10">
    <source>
        <dbReference type="ARBA" id="ARBA00022692"/>
    </source>
</evidence>
<sequence length="348" mass="39134">MAGACCKCTFSLSVFKRSLSVAPRGCGSAPRSLLSCWRLGERALQEAARPSSALRPACFYRHSTFSCLSCQESMICIFYLVLRALDTVEDDMTIPMDKKVPMLNDFHTFLYQDEWRFTESQEKDRQVLADFPTISVEFRNLAKEYRDVISDICHRMGVGMAEFLEKKVGSMKEWDLYCHYVAGLVGIGLSQLFSASQLEDPEVGRDTEIANSMGLFLQKTNIIRDYLEDIQVGRAFWPQEGVVKIRKGQAVTLMMEATNMRAVQTIIAQYNQEILQKVSHTDPTRDKTLRILALIREKSAVSQSNLPSRTAHLSPMYLSAAMLLAALSWQYLSTTAAQAQGTGDMKGQ</sequence>
<comment type="catalytic activity">
    <reaction evidence="24">
        <text>presqualene diphosphate + NADPH + H(+) = squalene + diphosphate + NADP(+)</text>
        <dbReference type="Rhea" id="RHEA:22232"/>
        <dbReference type="ChEBI" id="CHEBI:15378"/>
        <dbReference type="ChEBI" id="CHEBI:15440"/>
        <dbReference type="ChEBI" id="CHEBI:33019"/>
        <dbReference type="ChEBI" id="CHEBI:57310"/>
        <dbReference type="ChEBI" id="CHEBI:57783"/>
        <dbReference type="ChEBI" id="CHEBI:58349"/>
    </reaction>
    <physiologicalReaction direction="left-to-right" evidence="24">
        <dbReference type="Rhea" id="RHEA:22233"/>
    </physiologicalReaction>
</comment>
<keyword evidence="11" id="KW-0479">Metal-binding</keyword>
<dbReference type="FunFam" id="1.10.600.10:FF:000053">
    <property type="entry name" value="Squalene synthase"/>
    <property type="match status" value="1"/>
</dbReference>
<keyword evidence="10" id="KW-0812">Transmembrane</keyword>
<comment type="subcellular location">
    <subcellularLocation>
        <location evidence="2">Endoplasmic reticulum membrane</location>
        <topology evidence="2">Multi-pass membrane protein</topology>
    </subcellularLocation>
</comment>
<evidence type="ECO:0000256" key="20">
    <source>
        <dbReference type="ARBA" id="ARBA00023221"/>
    </source>
</evidence>
<evidence type="ECO:0000256" key="12">
    <source>
        <dbReference type="ARBA" id="ARBA00022824"/>
    </source>
</evidence>
<evidence type="ECO:0000256" key="7">
    <source>
        <dbReference type="ARBA" id="ARBA00022516"/>
    </source>
</evidence>
<dbReference type="InterPro" id="IPR002060">
    <property type="entry name" value="Squ/phyt_synthse"/>
</dbReference>
<evidence type="ECO:0000256" key="27">
    <source>
        <dbReference type="ARBA" id="ARBA00048854"/>
    </source>
</evidence>
<organism evidence="28 29">
    <name type="scientific">Dissostichus mawsoni</name>
    <name type="common">Antarctic cod</name>
    <dbReference type="NCBI Taxonomy" id="36200"/>
    <lineage>
        <taxon>Eukaryota</taxon>
        <taxon>Metazoa</taxon>
        <taxon>Chordata</taxon>
        <taxon>Craniata</taxon>
        <taxon>Vertebrata</taxon>
        <taxon>Euteleostomi</taxon>
        <taxon>Actinopterygii</taxon>
        <taxon>Neopterygii</taxon>
        <taxon>Teleostei</taxon>
        <taxon>Neoteleostei</taxon>
        <taxon>Acanthomorphata</taxon>
        <taxon>Eupercaria</taxon>
        <taxon>Perciformes</taxon>
        <taxon>Notothenioidei</taxon>
        <taxon>Nototheniidae</taxon>
        <taxon>Dissostichus</taxon>
    </lineage>
</organism>
<evidence type="ECO:0000256" key="19">
    <source>
        <dbReference type="ARBA" id="ARBA00023166"/>
    </source>
</evidence>
<evidence type="ECO:0000256" key="2">
    <source>
        <dbReference type="ARBA" id="ARBA00004477"/>
    </source>
</evidence>
<proteinExistence type="inferred from homology"/>
<dbReference type="GO" id="GO:0046872">
    <property type="term" value="F:metal ion binding"/>
    <property type="evidence" value="ECO:0007669"/>
    <property type="project" value="UniProtKB-KW"/>
</dbReference>
<keyword evidence="20" id="KW-0753">Steroid metabolism</keyword>
<dbReference type="Pfam" id="PF00494">
    <property type="entry name" value="SQS_PSY"/>
    <property type="match status" value="1"/>
</dbReference>
<keyword evidence="19" id="KW-1207">Sterol metabolism</keyword>
<evidence type="ECO:0000256" key="9">
    <source>
        <dbReference type="ARBA" id="ARBA00022679"/>
    </source>
</evidence>
<dbReference type="GO" id="GO:0005789">
    <property type="term" value="C:endoplasmic reticulum membrane"/>
    <property type="evidence" value="ECO:0007669"/>
    <property type="project" value="UniProtKB-SubCell"/>
</dbReference>
<keyword evidence="12" id="KW-0256">Endoplasmic reticulum</keyword>
<keyword evidence="17" id="KW-0443">Lipid metabolism</keyword>
<evidence type="ECO:0000256" key="14">
    <source>
        <dbReference type="ARBA" id="ARBA00022857"/>
    </source>
</evidence>
<dbReference type="Gene3D" id="1.10.600.10">
    <property type="entry name" value="Farnesyl Diphosphate Synthase"/>
    <property type="match status" value="1"/>
</dbReference>
<dbReference type="GO" id="GO:0045338">
    <property type="term" value="P:farnesyl diphosphate metabolic process"/>
    <property type="evidence" value="ECO:0007669"/>
    <property type="project" value="InterPro"/>
</dbReference>
<comment type="catalytic activity">
    <reaction evidence="25">
        <text>presqualene diphosphate + NADH + H(+) = squalene + diphosphate + NAD(+)</text>
        <dbReference type="Rhea" id="RHEA:22228"/>
        <dbReference type="ChEBI" id="CHEBI:15378"/>
        <dbReference type="ChEBI" id="CHEBI:15440"/>
        <dbReference type="ChEBI" id="CHEBI:33019"/>
        <dbReference type="ChEBI" id="CHEBI:57310"/>
        <dbReference type="ChEBI" id="CHEBI:57540"/>
        <dbReference type="ChEBI" id="CHEBI:57945"/>
    </reaction>
    <physiologicalReaction direction="left-to-right" evidence="25">
        <dbReference type="Rhea" id="RHEA:22229"/>
    </physiologicalReaction>
</comment>
<evidence type="ECO:0000256" key="18">
    <source>
        <dbReference type="ARBA" id="ARBA00023136"/>
    </source>
</evidence>
<dbReference type="SFLD" id="SFLDG01018">
    <property type="entry name" value="Squalene/Phytoene_Synthase_Lik"/>
    <property type="match status" value="1"/>
</dbReference>
<dbReference type="PANTHER" id="PTHR11626">
    <property type="entry name" value="FARNESYL-DIPHOSPHATE FARNESYLTRANSFERASE"/>
    <property type="match status" value="1"/>
</dbReference>
<dbReference type="InterPro" id="IPR008949">
    <property type="entry name" value="Isoprenoid_synthase_dom_sf"/>
</dbReference>
<comment type="function">
    <text evidence="23">Catalyzes the condensation of 2 farnesyl pyrophosphate (FPP) moieties to form squalene. Proceeds in two distinct steps. In the first half-reaction, two molecules of FPP react to form the stable presqualene diphosphate intermediate (PSQPP), with concomitant release of a proton and a molecule of inorganic diphosphate. In the second half-reaction, PSQPP undergoes heterolysis, isomerization, and reduction with NADPH or NADH to form squalene. It is the first committed enzyme of the sterol biosynthesis pathway.</text>
</comment>
<dbReference type="InterPro" id="IPR044844">
    <property type="entry name" value="Trans_IPPS_euk-type"/>
</dbReference>
<dbReference type="InterPro" id="IPR019845">
    <property type="entry name" value="Squalene/phytoene_synthase_CS"/>
</dbReference>
<comment type="caution">
    <text evidence="28">The sequence shown here is derived from an EMBL/GenBank/DDBJ whole genome shotgun (WGS) entry which is preliminary data.</text>
</comment>
<dbReference type="OrthoDB" id="431150at2759"/>
<evidence type="ECO:0000256" key="21">
    <source>
        <dbReference type="ARBA" id="ARBA00031079"/>
    </source>
</evidence>
<keyword evidence="8" id="KW-0153">Cholesterol metabolism</keyword>
<keyword evidence="7" id="KW-0444">Lipid biosynthesis</keyword>
<evidence type="ECO:0000256" key="17">
    <source>
        <dbReference type="ARBA" id="ARBA00023098"/>
    </source>
</evidence>
<evidence type="ECO:0000256" key="5">
    <source>
        <dbReference type="ARBA" id="ARBA00012373"/>
    </source>
</evidence>
<comment type="pathway">
    <text evidence="3">Terpene metabolism; lanosterol biosynthesis; lanosterol from farnesyl diphosphate: step 1/3.</text>
</comment>
<evidence type="ECO:0000313" key="28">
    <source>
        <dbReference type="EMBL" id="KAF3849851.1"/>
    </source>
</evidence>
<evidence type="ECO:0000313" key="29">
    <source>
        <dbReference type="Proteomes" id="UP000518266"/>
    </source>
</evidence>
<keyword evidence="13" id="KW-0460">Magnesium</keyword>
<comment type="cofactor">
    <cofactor evidence="1">
        <name>Mg(2+)</name>
        <dbReference type="ChEBI" id="CHEBI:18420"/>
    </cofactor>
</comment>
<keyword evidence="16" id="KW-0520">NAD</keyword>
<comment type="catalytic activity">
    <reaction evidence="27">
        <text>2 (2E,6E)-farnesyl diphosphate + NADH + H(+) = squalene + 2 diphosphate + NAD(+)</text>
        <dbReference type="Rhea" id="RHEA:32299"/>
        <dbReference type="ChEBI" id="CHEBI:15378"/>
        <dbReference type="ChEBI" id="CHEBI:15440"/>
        <dbReference type="ChEBI" id="CHEBI:33019"/>
        <dbReference type="ChEBI" id="CHEBI:57540"/>
        <dbReference type="ChEBI" id="CHEBI:57945"/>
        <dbReference type="ChEBI" id="CHEBI:175763"/>
        <dbReference type="EC" id="2.5.1.21"/>
    </reaction>
    <physiologicalReaction direction="left-to-right" evidence="27">
        <dbReference type="Rhea" id="RHEA:32300"/>
    </physiologicalReaction>
</comment>
<keyword evidence="29" id="KW-1185">Reference proteome</keyword>
<keyword evidence="14" id="KW-0521">NADP</keyword>
<keyword evidence="9" id="KW-0808">Transferase</keyword>
<evidence type="ECO:0000256" key="25">
    <source>
        <dbReference type="ARBA" id="ARBA00047541"/>
    </source>
</evidence>
<evidence type="ECO:0000256" key="13">
    <source>
        <dbReference type="ARBA" id="ARBA00022842"/>
    </source>
</evidence>
<dbReference type="GO" id="GO:0051996">
    <property type="term" value="F:squalene synthase [NAD(P)H] activity"/>
    <property type="evidence" value="ECO:0007669"/>
    <property type="project" value="UniProtKB-EC"/>
</dbReference>
<dbReference type="GO" id="GO:0006695">
    <property type="term" value="P:cholesterol biosynthetic process"/>
    <property type="evidence" value="ECO:0007669"/>
    <property type="project" value="TreeGrafter"/>
</dbReference>
<dbReference type="PANTHER" id="PTHR11626:SF2">
    <property type="entry name" value="SQUALENE SYNTHASE"/>
    <property type="match status" value="1"/>
</dbReference>
<evidence type="ECO:0000256" key="15">
    <source>
        <dbReference type="ARBA" id="ARBA00022989"/>
    </source>
</evidence>
<name>A0A7J5YLI1_DISMA</name>
<accession>A0A7J5YLI1</accession>
<evidence type="ECO:0000256" key="22">
    <source>
        <dbReference type="ARBA" id="ARBA00033359"/>
    </source>
</evidence>
<comment type="similarity">
    <text evidence="4">Belongs to the phytoene/squalene synthase family.</text>
</comment>
<evidence type="ECO:0000256" key="4">
    <source>
        <dbReference type="ARBA" id="ARBA00006251"/>
    </source>
</evidence>
<protein>
    <recommendedName>
        <fullName evidence="6">Squalene synthase</fullName>
        <ecNumber evidence="5">2.5.1.21</ecNumber>
    </recommendedName>
    <alternativeName>
        <fullName evidence="21">FPP:FPP farnesyltransferase</fullName>
    </alternativeName>
    <alternativeName>
        <fullName evidence="22">Farnesyl-diphosphate farnesyltransferase</fullName>
    </alternativeName>
</protein>
<evidence type="ECO:0000256" key="6">
    <source>
        <dbReference type="ARBA" id="ARBA00015135"/>
    </source>
</evidence>
<evidence type="ECO:0000256" key="3">
    <source>
        <dbReference type="ARBA" id="ARBA00005057"/>
    </source>
</evidence>
<evidence type="ECO:0000256" key="16">
    <source>
        <dbReference type="ARBA" id="ARBA00023027"/>
    </source>
</evidence>
<reference evidence="28 29" key="1">
    <citation type="submission" date="2020-03" db="EMBL/GenBank/DDBJ databases">
        <title>Dissostichus mawsoni Genome sequencing and assembly.</title>
        <authorList>
            <person name="Park H."/>
        </authorList>
    </citation>
    <scope>NUCLEOTIDE SEQUENCE [LARGE SCALE GENOMIC DNA]</scope>
    <source>
        <strain evidence="28">DM0001</strain>
        <tissue evidence="28">Muscle</tissue>
    </source>
</reference>
<evidence type="ECO:0000256" key="24">
    <source>
        <dbReference type="ARBA" id="ARBA00047468"/>
    </source>
</evidence>